<evidence type="ECO:0000256" key="2">
    <source>
        <dbReference type="ARBA" id="ARBA00022692"/>
    </source>
</evidence>
<proteinExistence type="predicted"/>
<keyword evidence="2 5" id="KW-0812">Transmembrane</keyword>
<dbReference type="InterPro" id="IPR029485">
    <property type="entry name" value="CAT_C"/>
</dbReference>
<dbReference type="EMBL" id="HBHI01013763">
    <property type="protein sequence ID" value="CAD9671426.1"/>
    <property type="molecule type" value="Transcribed_RNA"/>
</dbReference>
<feature type="transmembrane region" description="Helical" evidence="5">
    <location>
        <begin position="297"/>
        <end position="323"/>
    </location>
</feature>
<evidence type="ECO:0000313" key="7">
    <source>
        <dbReference type="EMBL" id="CAD9671424.1"/>
    </source>
</evidence>
<evidence type="ECO:0000313" key="8">
    <source>
        <dbReference type="EMBL" id="CAD9671426.1"/>
    </source>
</evidence>
<dbReference type="GO" id="GO:0015171">
    <property type="term" value="F:amino acid transmembrane transporter activity"/>
    <property type="evidence" value="ECO:0007669"/>
    <property type="project" value="TreeGrafter"/>
</dbReference>
<feature type="transmembrane region" description="Helical" evidence="5">
    <location>
        <begin position="475"/>
        <end position="497"/>
    </location>
</feature>
<feature type="transmembrane region" description="Helical" evidence="5">
    <location>
        <begin position="229"/>
        <end position="246"/>
    </location>
</feature>
<feature type="transmembrane region" description="Helical" evidence="5">
    <location>
        <begin position="146"/>
        <end position="167"/>
    </location>
</feature>
<dbReference type="InterPro" id="IPR002293">
    <property type="entry name" value="AA/rel_permease1"/>
</dbReference>
<feature type="transmembrane region" description="Helical" evidence="5">
    <location>
        <begin position="75"/>
        <end position="99"/>
    </location>
</feature>
<evidence type="ECO:0000256" key="4">
    <source>
        <dbReference type="ARBA" id="ARBA00023136"/>
    </source>
</evidence>
<name>A0A6U0RYH4_9STRA</name>
<evidence type="ECO:0000259" key="6">
    <source>
        <dbReference type="Pfam" id="PF13906"/>
    </source>
</evidence>
<dbReference type="Pfam" id="PF13906">
    <property type="entry name" value="AA_permease_C"/>
    <property type="match status" value="1"/>
</dbReference>
<organism evidence="8">
    <name type="scientific">Eucampia antarctica</name>
    <dbReference type="NCBI Taxonomy" id="49252"/>
    <lineage>
        <taxon>Eukaryota</taxon>
        <taxon>Sar</taxon>
        <taxon>Stramenopiles</taxon>
        <taxon>Ochrophyta</taxon>
        <taxon>Bacillariophyta</taxon>
        <taxon>Mediophyceae</taxon>
        <taxon>Biddulphiophycidae</taxon>
        <taxon>Hemiaulales</taxon>
        <taxon>Hemiaulaceae</taxon>
        <taxon>Eucampia</taxon>
    </lineage>
</organism>
<feature type="transmembrane region" description="Helical" evidence="5">
    <location>
        <begin position="449"/>
        <end position="468"/>
    </location>
</feature>
<evidence type="ECO:0000256" key="1">
    <source>
        <dbReference type="ARBA" id="ARBA00004141"/>
    </source>
</evidence>
<dbReference type="Pfam" id="PF13520">
    <property type="entry name" value="AA_permease_2"/>
    <property type="match status" value="1"/>
</dbReference>
<keyword evidence="3 5" id="KW-1133">Transmembrane helix</keyword>
<feature type="transmembrane region" description="Helical" evidence="5">
    <location>
        <begin position="198"/>
        <end position="217"/>
    </location>
</feature>
<feature type="transmembrane region" description="Helical" evidence="5">
    <location>
        <begin position="544"/>
        <end position="566"/>
    </location>
</feature>
<feature type="domain" description="Cationic amino acid transporter C-terminal" evidence="6">
    <location>
        <begin position="521"/>
        <end position="571"/>
    </location>
</feature>
<dbReference type="PANTHER" id="PTHR43243:SF82">
    <property type="entry name" value="CATIONIC AMINO ACID TRANSPORTER C-TERMINAL DOMAIN-CONTAINING PROTEIN"/>
    <property type="match status" value="1"/>
</dbReference>
<sequence length="601" mass="65067">MSSPRRRSPWIRKPVWALDQHENSMPLGDVGSTTSLDLTGPLLADHLESSFEQESLQQQQQQQPKMEPHLSLFDLITLGIGITIGSGIFVLSAVIAHKYAGPATVLSWSLSGFAAFLSAFCYAEISGRIPSSGSSYAYAFASMGELPAFVTAACLTLEYLVTGAAVARSWGDKFVSWVSVELHAGQWPHTYLDPGYDIKPMATIIVLISTAIVCSGVKESKAVTTVMTWTKVALVSFMSIGGLILFKPANMTPFIPPQFGVNGVFLGATKSFFGYMGYDAICCVAGEAKNARKNVPIAIMVTVSLVSVLYITATVALTGMQPYQQISPVDGFAGAFRYNKWDWAAQITSAGEVALLPLVVLASMMIQPRVQRVVALDGLLPPLFRDLNKHHNPVKGILTCGAIMATLATFCQFSNLNDFVSCGYLFSFSTTNSALLLMTYESPAYSPKLLQFLSAIFHPLALGTAMIVTHVKDPLLCAVFGSIFGLSTLAVTLTIYWKCPRASVFGGRSMGIEDDGTFKYFKAPCLPFLPCLSSFVNWTLVAQLSLQGILLFFAYLIIAVIFYFAYGIKNSVANTVGYTPQENTTTNTIPTEDSKVSTSQN</sequence>
<feature type="transmembrane region" description="Helical" evidence="5">
    <location>
        <begin position="343"/>
        <end position="362"/>
    </location>
</feature>
<dbReference type="EMBL" id="HBHI01013762">
    <property type="protein sequence ID" value="CAD9671424.1"/>
    <property type="molecule type" value="Transcribed_RNA"/>
</dbReference>
<evidence type="ECO:0000256" key="5">
    <source>
        <dbReference type="SAM" id="Phobius"/>
    </source>
</evidence>
<reference evidence="8" key="1">
    <citation type="submission" date="2021-01" db="EMBL/GenBank/DDBJ databases">
        <authorList>
            <person name="Corre E."/>
            <person name="Pelletier E."/>
            <person name="Niang G."/>
            <person name="Scheremetjew M."/>
            <person name="Finn R."/>
            <person name="Kale V."/>
            <person name="Holt S."/>
            <person name="Cochrane G."/>
            <person name="Meng A."/>
            <person name="Brown T."/>
            <person name="Cohen L."/>
        </authorList>
    </citation>
    <scope>NUCLEOTIDE SEQUENCE</scope>
    <source>
        <strain evidence="8">CCMP1452</strain>
    </source>
</reference>
<feature type="transmembrane region" description="Helical" evidence="5">
    <location>
        <begin position="105"/>
        <end position="125"/>
    </location>
</feature>
<comment type="subcellular location">
    <subcellularLocation>
        <location evidence="1">Membrane</location>
        <topology evidence="1">Multi-pass membrane protein</topology>
    </subcellularLocation>
</comment>
<dbReference type="PANTHER" id="PTHR43243">
    <property type="entry name" value="INNER MEMBRANE TRANSPORTER YGJI-RELATED"/>
    <property type="match status" value="1"/>
</dbReference>
<evidence type="ECO:0000256" key="3">
    <source>
        <dbReference type="ARBA" id="ARBA00022989"/>
    </source>
</evidence>
<dbReference type="GO" id="GO:0016020">
    <property type="term" value="C:membrane"/>
    <property type="evidence" value="ECO:0007669"/>
    <property type="project" value="UniProtKB-SubCell"/>
</dbReference>
<accession>A0A6U0RYH4</accession>
<dbReference type="AlphaFoldDB" id="A0A6U0RYH4"/>
<keyword evidence="4 5" id="KW-0472">Membrane</keyword>
<dbReference type="Gene3D" id="1.20.1740.10">
    <property type="entry name" value="Amino acid/polyamine transporter I"/>
    <property type="match status" value="1"/>
</dbReference>
<gene>
    <name evidence="7" type="ORF">EANT1437_LOCUS7048</name>
    <name evidence="8" type="ORF">EANT1437_LOCUS7049</name>
</gene>
<protein>
    <recommendedName>
        <fullName evidence="6">Cationic amino acid transporter C-terminal domain-containing protein</fullName>
    </recommendedName>
</protein>